<dbReference type="EMBL" id="CAXDID020000002">
    <property type="protein sequence ID" value="CAL5971401.1"/>
    <property type="molecule type" value="Genomic_DNA"/>
</dbReference>
<evidence type="ECO:0000313" key="3">
    <source>
        <dbReference type="Proteomes" id="UP001642409"/>
    </source>
</evidence>
<accession>A0ABP1GH05</accession>
<keyword evidence="1" id="KW-0472">Membrane</keyword>
<gene>
    <name evidence="2" type="ORF">HINF_LOCUS1341</name>
</gene>
<comment type="caution">
    <text evidence="2">The sequence shown here is derived from an EMBL/GenBank/DDBJ whole genome shotgun (WGS) entry which is preliminary data.</text>
</comment>
<feature type="transmembrane region" description="Helical" evidence="1">
    <location>
        <begin position="142"/>
        <end position="160"/>
    </location>
</feature>
<protein>
    <submittedName>
        <fullName evidence="2">Hypothetical_protein</fullName>
    </submittedName>
</protein>
<keyword evidence="1" id="KW-1133">Transmembrane helix</keyword>
<keyword evidence="1" id="KW-0812">Transmembrane</keyword>
<evidence type="ECO:0000313" key="2">
    <source>
        <dbReference type="EMBL" id="CAL5971401.1"/>
    </source>
</evidence>
<sequence length="229" mass="27120">MSKTHAINITTIQQRLEIKDYYLENGYTKTLKYFPALTPSAQYCCNYFEYNNNPYRHIDKYICNWFRFPYPLLQLQKYTEKYENLLRSTLTQTQNVHKYKQTYSSQHSLTLGSQYSLLQNKPSSYEPDFRVSPDSVVFSPDLYPLFLIFCFIIPVVYYSIEALKFNFGQQLFTESCLTTMQNVDYQCIYSVYKKVKQSQTSFLCAALYKVILNALVHAAISRRPFWTAF</sequence>
<name>A0ABP1GH05_9EUKA</name>
<proteinExistence type="predicted"/>
<reference evidence="2 3" key="1">
    <citation type="submission" date="2024-07" db="EMBL/GenBank/DDBJ databases">
        <authorList>
            <person name="Akdeniz Z."/>
        </authorList>
    </citation>
    <scope>NUCLEOTIDE SEQUENCE [LARGE SCALE GENOMIC DNA]</scope>
</reference>
<evidence type="ECO:0000256" key="1">
    <source>
        <dbReference type="SAM" id="Phobius"/>
    </source>
</evidence>
<keyword evidence="3" id="KW-1185">Reference proteome</keyword>
<feature type="transmembrane region" description="Helical" evidence="1">
    <location>
        <begin position="202"/>
        <end position="220"/>
    </location>
</feature>
<dbReference type="Proteomes" id="UP001642409">
    <property type="component" value="Unassembled WGS sequence"/>
</dbReference>
<organism evidence="2 3">
    <name type="scientific">Hexamita inflata</name>
    <dbReference type="NCBI Taxonomy" id="28002"/>
    <lineage>
        <taxon>Eukaryota</taxon>
        <taxon>Metamonada</taxon>
        <taxon>Diplomonadida</taxon>
        <taxon>Hexamitidae</taxon>
        <taxon>Hexamitinae</taxon>
        <taxon>Hexamita</taxon>
    </lineage>
</organism>